<dbReference type="AlphaFoldDB" id="A0A074J132"/>
<dbReference type="InterPro" id="IPR029058">
    <property type="entry name" value="AB_hydrolase_fold"/>
</dbReference>
<evidence type="ECO:0000313" key="2">
    <source>
        <dbReference type="EMBL" id="MDB8612821.1"/>
    </source>
</evidence>
<dbReference type="EMBL" id="JJMT01000006">
    <property type="protein sequence ID" value="KEO46272.1"/>
    <property type="molecule type" value="Genomic_DNA"/>
</dbReference>
<reference evidence="2" key="2">
    <citation type="submission" date="2023-01" db="EMBL/GenBank/DDBJ databases">
        <title>Human gut microbiome strain richness.</title>
        <authorList>
            <person name="Chen-Liaw A."/>
        </authorList>
    </citation>
    <scope>NUCLEOTIDE SEQUENCE</scope>
    <source>
        <strain evidence="2">1001095st1_G4_1001095IJ_161003</strain>
    </source>
</reference>
<evidence type="ECO:0000313" key="1">
    <source>
        <dbReference type="EMBL" id="KEO46272.1"/>
    </source>
</evidence>
<dbReference type="InterPro" id="IPR050583">
    <property type="entry name" value="Mycobacterial_A85_antigen"/>
</dbReference>
<sequence length="260" mass="30024">MAFFQIEYSSDVLGQYRQVDVIYPDRDQIAETESDTDIPVLYLLHGMGGNHNSWAFRTNIQRLLRKTNLIVIMPNSENGWYTNTNYGVKYYDAIAKELPQVMQRFFPSMTKKREKTFIAGLSMGGYGSFKLALTTNNFACAGSFSGALGLSVEMITDETSESKEYWQGVFGDLEGKDIKQHKLVNLAKQHDKKTKFFAWCGLEDFLFDSQDKAVADLKALGLDIDYSTDHGRHEWYYWEKQLEAYLEWLPIDYVKEERLS</sequence>
<dbReference type="GO" id="GO:0016787">
    <property type="term" value="F:hydrolase activity"/>
    <property type="evidence" value="ECO:0007669"/>
    <property type="project" value="UniProtKB-KW"/>
</dbReference>
<proteinExistence type="predicted"/>
<dbReference type="Proteomes" id="UP001210204">
    <property type="component" value="Unassembled WGS sequence"/>
</dbReference>
<accession>A0A074J132</accession>
<dbReference type="InterPro" id="IPR000801">
    <property type="entry name" value="Esterase-like"/>
</dbReference>
<dbReference type="PANTHER" id="PTHR48098">
    <property type="entry name" value="ENTEROCHELIN ESTERASE-RELATED"/>
    <property type="match status" value="1"/>
</dbReference>
<dbReference type="RefSeq" id="WP_021146944.1">
    <property type="nucleotide sequence ID" value="NZ_CP013216.1"/>
</dbReference>
<dbReference type="Proteomes" id="UP000027855">
    <property type="component" value="Unassembled WGS sequence"/>
</dbReference>
<dbReference type="PANTHER" id="PTHR48098:SF1">
    <property type="entry name" value="DIACYLGLYCEROL ACYLTRANSFERASE_MYCOLYLTRANSFERASE AG85A"/>
    <property type="match status" value="1"/>
</dbReference>
<keyword evidence="2" id="KW-0378">Hydrolase</keyword>
<evidence type="ECO:0000313" key="3">
    <source>
        <dbReference type="Proteomes" id="UP000027855"/>
    </source>
</evidence>
<organism evidence="1 3">
    <name type="scientific">Streptococcus salivarius</name>
    <dbReference type="NCBI Taxonomy" id="1304"/>
    <lineage>
        <taxon>Bacteria</taxon>
        <taxon>Bacillati</taxon>
        <taxon>Bacillota</taxon>
        <taxon>Bacilli</taxon>
        <taxon>Lactobacillales</taxon>
        <taxon>Streptococcaceae</taxon>
        <taxon>Streptococcus</taxon>
    </lineage>
</organism>
<dbReference type="SUPFAM" id="SSF53474">
    <property type="entry name" value="alpha/beta-Hydrolases"/>
    <property type="match status" value="1"/>
</dbReference>
<reference evidence="1 3" key="1">
    <citation type="submission" date="2014-04" db="EMBL/GenBank/DDBJ databases">
        <title>Variable characteristics of bacteriocin-producing Streptococcus salivarius strains isolated from Malaysian subjects.</title>
        <authorList>
            <person name="Philip K."/>
            <person name="Barbour A."/>
        </authorList>
    </citation>
    <scope>NUCLEOTIDE SEQUENCE [LARGE SCALE GENOMIC DNA]</scope>
    <source>
        <strain evidence="1 3">NU10</strain>
    </source>
</reference>
<dbReference type="Gene3D" id="3.40.50.1820">
    <property type="entry name" value="alpha/beta hydrolase"/>
    <property type="match status" value="1"/>
</dbReference>
<dbReference type="EMBL" id="JAQMJT010000001">
    <property type="protein sequence ID" value="MDB8612821.1"/>
    <property type="molecule type" value="Genomic_DNA"/>
</dbReference>
<name>A0A074J132_STRSL</name>
<protein>
    <submittedName>
        <fullName evidence="1">Acetyl esterase</fullName>
    </submittedName>
    <submittedName>
        <fullName evidence="2">Alpha/beta hydrolase family protein</fullName>
    </submittedName>
</protein>
<dbReference type="KEGG" id="ssah:HSISS4_00797"/>
<dbReference type="Pfam" id="PF00756">
    <property type="entry name" value="Esterase"/>
    <property type="match status" value="1"/>
</dbReference>
<comment type="caution">
    <text evidence="1">The sequence shown here is derived from an EMBL/GenBank/DDBJ whole genome shotgun (WGS) entry which is preliminary data.</text>
</comment>
<dbReference type="GO" id="GO:0016747">
    <property type="term" value="F:acyltransferase activity, transferring groups other than amino-acyl groups"/>
    <property type="evidence" value="ECO:0007669"/>
    <property type="project" value="TreeGrafter"/>
</dbReference>
<gene>
    <name evidence="1" type="ORF">DL07_10235</name>
    <name evidence="2" type="ORF">PNU26_00160</name>
</gene>